<dbReference type="EMBL" id="CP159992">
    <property type="protein sequence ID" value="XCP94996.1"/>
    <property type="molecule type" value="Genomic_DNA"/>
</dbReference>
<feature type="transmembrane region" description="Helical" evidence="1">
    <location>
        <begin position="36"/>
        <end position="63"/>
    </location>
</feature>
<reference evidence="2" key="1">
    <citation type="submission" date="2024-05" db="EMBL/GenBank/DDBJ databases">
        <title>Draft genome assemblies of 36 bacteria isolated from hibernating arctic ground squirrels.</title>
        <authorList>
            <person name="McKee H."/>
            <person name="Mullen L."/>
            <person name="Drown D.M."/>
            <person name="Duddleston K.N."/>
        </authorList>
    </citation>
    <scope>NUCLEOTIDE SEQUENCE</scope>
    <source>
        <strain evidence="2">AN1007</strain>
    </source>
</reference>
<evidence type="ECO:0000313" key="2">
    <source>
        <dbReference type="EMBL" id="XCP94996.1"/>
    </source>
</evidence>
<keyword evidence="1" id="KW-0472">Membrane</keyword>
<feature type="transmembrane region" description="Helical" evidence="1">
    <location>
        <begin position="6"/>
        <end position="24"/>
    </location>
</feature>
<organism evidence="2">
    <name type="scientific">Paenibacillus sp. AN1007</name>
    <dbReference type="NCBI Taxonomy" id="3151385"/>
    <lineage>
        <taxon>Bacteria</taxon>
        <taxon>Bacillati</taxon>
        <taxon>Bacillota</taxon>
        <taxon>Bacilli</taxon>
        <taxon>Bacillales</taxon>
        <taxon>Paenibacillaceae</taxon>
        <taxon>Paenibacillus</taxon>
    </lineage>
</organism>
<dbReference type="RefSeq" id="WP_342553168.1">
    <property type="nucleotide sequence ID" value="NZ_CP159992.1"/>
</dbReference>
<gene>
    <name evidence="2" type="ORF">ABXS70_28560</name>
</gene>
<protein>
    <submittedName>
        <fullName evidence="2">Uncharacterized protein</fullName>
    </submittedName>
</protein>
<evidence type="ECO:0000256" key="1">
    <source>
        <dbReference type="SAM" id="Phobius"/>
    </source>
</evidence>
<proteinExistence type="predicted"/>
<keyword evidence="1" id="KW-0812">Transmembrane</keyword>
<dbReference type="AlphaFoldDB" id="A0AAU8NBH3"/>
<keyword evidence="1" id="KW-1133">Transmembrane helix</keyword>
<name>A0AAU8NBH3_9BACL</name>
<accession>A0AAU8NBH3</accession>
<sequence>MIKPLLFTYLAMVVGALIMDFRHLKQAAPINRWLSYGLMAIGIGIWLYVTALSTKTFFVTVWISHVIQRLLPLPG</sequence>